<dbReference type="PROSITE" id="PS51094">
    <property type="entry name" value="PTS_EIIA_TYPE_2"/>
    <property type="match status" value="1"/>
</dbReference>
<comment type="caution">
    <text evidence="2">The sequence shown here is derived from an EMBL/GenBank/DDBJ whole genome shotgun (WGS) entry which is preliminary data.</text>
</comment>
<proteinExistence type="predicted"/>
<organism evidence="2 3">
    <name type="scientific">Oceanobacillus sojae</name>
    <dbReference type="NCBI Taxonomy" id="582851"/>
    <lineage>
        <taxon>Bacteria</taxon>
        <taxon>Bacillati</taxon>
        <taxon>Bacillota</taxon>
        <taxon>Bacilli</taxon>
        <taxon>Bacillales</taxon>
        <taxon>Bacillaceae</taxon>
        <taxon>Oceanobacillus</taxon>
    </lineage>
</organism>
<dbReference type="CDD" id="cd00211">
    <property type="entry name" value="PTS_IIA_fru"/>
    <property type="match status" value="1"/>
</dbReference>
<dbReference type="STRING" id="582851.GCA_900162665_01915"/>
<dbReference type="EMBL" id="BJYM01000013">
    <property type="protein sequence ID" value="GEN88385.1"/>
    <property type="molecule type" value="Genomic_DNA"/>
</dbReference>
<keyword evidence="2" id="KW-0762">Sugar transport</keyword>
<evidence type="ECO:0000313" key="3">
    <source>
        <dbReference type="Proteomes" id="UP000321558"/>
    </source>
</evidence>
<dbReference type="InterPro" id="IPR002178">
    <property type="entry name" value="PTS_EIIA_type-2_dom"/>
</dbReference>
<evidence type="ECO:0000259" key="1">
    <source>
        <dbReference type="PROSITE" id="PS51094"/>
    </source>
</evidence>
<dbReference type="Pfam" id="PF00359">
    <property type="entry name" value="PTS_EIIA_2"/>
    <property type="match status" value="1"/>
</dbReference>
<dbReference type="PANTHER" id="PTHR47738:SF3">
    <property type="entry name" value="PHOSPHOTRANSFERASE SYSTEM MANNITOL_FRUCTOSE-SPECIFIC IIA DOMAIN CONTAINING PROTEIN"/>
    <property type="match status" value="1"/>
</dbReference>
<dbReference type="Gene3D" id="3.40.930.10">
    <property type="entry name" value="Mannitol-specific EII, Chain A"/>
    <property type="match status" value="1"/>
</dbReference>
<name>A0A511ZLQ7_9BACI</name>
<keyword evidence="2" id="KW-0813">Transport</keyword>
<gene>
    <name evidence="2" type="ORF">OSO01_31240</name>
</gene>
<dbReference type="OrthoDB" id="370976at2"/>
<dbReference type="PANTHER" id="PTHR47738">
    <property type="entry name" value="PTS SYSTEM FRUCTOSE-LIKE EIIA COMPONENT-RELATED"/>
    <property type="match status" value="1"/>
</dbReference>
<dbReference type="SUPFAM" id="SSF55804">
    <property type="entry name" value="Phoshotransferase/anion transport protein"/>
    <property type="match status" value="1"/>
</dbReference>
<dbReference type="AlphaFoldDB" id="A0A511ZLQ7"/>
<sequence>MEFKSLFSSRLMKLNHPYPSREKLFEEVAQDLVSQGYVKGSYQDALIQRERSFPTGLRTNYCNIAIPHTDAVHVKTPFIYLVQLRDELEFQNMGNASEELSVKLIFFLGITEPKNQTILLSTLMELFQTEEFSKIIFEEKDTKQLEKKLNTFLTGGN</sequence>
<dbReference type="InterPro" id="IPR016152">
    <property type="entry name" value="PTrfase/Anion_transptr"/>
</dbReference>
<accession>A0A511ZLQ7</accession>
<protein>
    <submittedName>
        <fullName evidence="2">PTS sugar transporter subunit IIA</fullName>
    </submittedName>
</protein>
<feature type="domain" description="PTS EIIA type-2" evidence="1">
    <location>
        <begin position="5"/>
        <end position="152"/>
    </location>
</feature>
<reference evidence="2 3" key="1">
    <citation type="submission" date="2019-07" db="EMBL/GenBank/DDBJ databases">
        <title>Whole genome shotgun sequence of Oceanobacillus sojae NBRC 105379.</title>
        <authorList>
            <person name="Hosoyama A."/>
            <person name="Uohara A."/>
            <person name="Ohji S."/>
            <person name="Ichikawa N."/>
        </authorList>
    </citation>
    <scope>NUCLEOTIDE SEQUENCE [LARGE SCALE GENOMIC DNA]</scope>
    <source>
        <strain evidence="2 3">NBRC 105379</strain>
    </source>
</reference>
<keyword evidence="3" id="KW-1185">Reference proteome</keyword>
<dbReference type="RefSeq" id="WP_147211341.1">
    <property type="nucleotide sequence ID" value="NZ_BJYM01000013.1"/>
</dbReference>
<dbReference type="Proteomes" id="UP000321558">
    <property type="component" value="Unassembled WGS sequence"/>
</dbReference>
<evidence type="ECO:0000313" key="2">
    <source>
        <dbReference type="EMBL" id="GEN88385.1"/>
    </source>
</evidence>
<dbReference type="InterPro" id="IPR051541">
    <property type="entry name" value="PTS_SugarTrans_NitroReg"/>
</dbReference>